<keyword evidence="3" id="KW-1185">Reference proteome</keyword>
<dbReference type="GO" id="GO:0016747">
    <property type="term" value="F:acyltransferase activity, transferring groups other than amino-acyl groups"/>
    <property type="evidence" value="ECO:0007669"/>
    <property type="project" value="TreeGrafter"/>
</dbReference>
<gene>
    <name evidence="2" type="ORF">CEP52_009299</name>
</gene>
<comment type="caution">
    <text evidence="2">The sequence shown here is derived from an EMBL/GenBank/DDBJ whole genome shotgun (WGS) entry which is preliminary data.</text>
</comment>
<protein>
    <recommendedName>
        <fullName evidence="4">Acyltransferase</fullName>
    </recommendedName>
</protein>
<dbReference type="Proteomes" id="UP000287144">
    <property type="component" value="Unassembled WGS sequence"/>
</dbReference>
<dbReference type="AlphaFoldDB" id="A0A428TDQ6"/>
<evidence type="ECO:0000256" key="1">
    <source>
        <dbReference type="ARBA" id="ARBA00022679"/>
    </source>
</evidence>
<dbReference type="Gene3D" id="3.30.559.10">
    <property type="entry name" value="Chloramphenicol acetyltransferase-like domain"/>
    <property type="match status" value="2"/>
</dbReference>
<evidence type="ECO:0000313" key="3">
    <source>
        <dbReference type="Proteomes" id="UP000287144"/>
    </source>
</evidence>
<keyword evidence="1" id="KW-0808">Transferase</keyword>
<dbReference type="InterPro" id="IPR023213">
    <property type="entry name" value="CAT-like_dom_sf"/>
</dbReference>
<dbReference type="EMBL" id="NKCK01000097">
    <property type="protein sequence ID" value="RSM00148.1"/>
    <property type="molecule type" value="Genomic_DNA"/>
</dbReference>
<evidence type="ECO:0000313" key="2">
    <source>
        <dbReference type="EMBL" id="RSM00148.1"/>
    </source>
</evidence>
<reference evidence="2 3" key="1">
    <citation type="submission" date="2017-06" db="EMBL/GenBank/DDBJ databases">
        <title>Comparative genomic analysis of Ambrosia Fusariam Clade fungi.</title>
        <authorList>
            <person name="Stajich J.E."/>
            <person name="Carrillo J."/>
            <person name="Kijimoto T."/>
            <person name="Eskalen A."/>
            <person name="O'Donnell K."/>
            <person name="Kasson M."/>
        </authorList>
    </citation>
    <scope>NUCLEOTIDE SEQUENCE [LARGE SCALE GENOMIC DNA]</scope>
    <source>
        <strain evidence="2 3">NRRL62579</strain>
    </source>
</reference>
<evidence type="ECO:0008006" key="4">
    <source>
        <dbReference type="Google" id="ProtNLM"/>
    </source>
</evidence>
<dbReference type="PANTHER" id="PTHR31642">
    <property type="entry name" value="TRICHOTHECENE 3-O-ACETYLTRANSFERASE"/>
    <property type="match status" value="1"/>
</dbReference>
<dbReference type="GO" id="GO:0044550">
    <property type="term" value="P:secondary metabolite biosynthetic process"/>
    <property type="evidence" value="ECO:0007669"/>
    <property type="project" value="TreeGrafter"/>
</dbReference>
<dbReference type="InterPro" id="IPR050317">
    <property type="entry name" value="Plant_Fungal_Acyltransferase"/>
</dbReference>
<accession>A0A428TDQ6</accession>
<name>A0A428TDQ6_9HYPO</name>
<sequence length="507" mass="56227">MPHQSHYCNKLSSIYNMDKPTTKVSTTATHVVHSQHPISLHEPFVLGPFDHLSHFSTPVNAVWFYESSSTTLVPLERLKKVISRLLDYYPHLTGRLQIDPDTGTYSVSRLGSGMHLVEAHCDASFRSFASLSSSTSGREFDIFDFPRHGNALLAPWDLSIEGAQRDPVFTIQRTEFACSAVAIGMRLSHVVGGAGTFLSLYQDLAEIYRAIDNSNGPIELRSPPHLPPFMVSQMLHMDIDEKEKALNQRPAAYSLYDAKSAPEGPAEGEAQHHLKLNKDLLVGRSLRFSSSAIGILKHQAANPDDDSFRVSSFTALTAHLWQHIHHARLANAKSHLQDDLSVYAKSMYGTSVNFIPHFGLPKRSLGNTVVTPVVELDSTELEQANLWEINKIINGLVRHVSEEETRQLGSWVAAQPKKSDIRLNFKVTPTTLITTGWHVFPLYSGSELEVSPAFASPVFMESLFDGIVFFVEPKARDGSLGAIAALKASTWELLDADEGFITTWDRG</sequence>
<dbReference type="Pfam" id="PF02458">
    <property type="entry name" value="Transferase"/>
    <property type="match status" value="1"/>
</dbReference>
<organism evidence="2 3">
    <name type="scientific">Fusarium oligoseptatum</name>
    <dbReference type="NCBI Taxonomy" id="2604345"/>
    <lineage>
        <taxon>Eukaryota</taxon>
        <taxon>Fungi</taxon>
        <taxon>Dikarya</taxon>
        <taxon>Ascomycota</taxon>
        <taxon>Pezizomycotina</taxon>
        <taxon>Sordariomycetes</taxon>
        <taxon>Hypocreomycetidae</taxon>
        <taxon>Hypocreales</taxon>
        <taxon>Nectriaceae</taxon>
        <taxon>Fusarium</taxon>
        <taxon>Fusarium solani species complex</taxon>
    </lineage>
</organism>
<dbReference type="PANTHER" id="PTHR31642:SF310">
    <property type="entry name" value="FATTY ALCOHOL:CAFFEOYL-COA ACYLTRANSFERASE"/>
    <property type="match status" value="1"/>
</dbReference>
<dbReference type="STRING" id="1325735.A0A428TDQ6"/>
<proteinExistence type="predicted"/>